<gene>
    <name evidence="2" type="ORF">AVDCRST_MAG59-2266</name>
</gene>
<organism evidence="2">
    <name type="scientific">uncultured Thermomicrobiales bacterium</name>
    <dbReference type="NCBI Taxonomy" id="1645740"/>
    <lineage>
        <taxon>Bacteria</taxon>
        <taxon>Pseudomonadati</taxon>
        <taxon>Thermomicrobiota</taxon>
        <taxon>Thermomicrobia</taxon>
        <taxon>Thermomicrobiales</taxon>
        <taxon>environmental samples</taxon>
    </lineage>
</organism>
<protein>
    <submittedName>
        <fullName evidence="2">Uncharacterized protein</fullName>
    </submittedName>
</protein>
<evidence type="ECO:0000313" key="2">
    <source>
        <dbReference type="EMBL" id="CAA9557405.1"/>
    </source>
</evidence>
<name>A0A6J4UQD2_9BACT</name>
<reference evidence="2" key="1">
    <citation type="submission" date="2020-02" db="EMBL/GenBank/DDBJ databases">
        <authorList>
            <person name="Meier V. D."/>
        </authorList>
    </citation>
    <scope>NUCLEOTIDE SEQUENCE</scope>
    <source>
        <strain evidence="2">AVDCRST_MAG59</strain>
    </source>
</reference>
<proteinExistence type="predicted"/>
<sequence length="50" mass="5366">MRRSRGIIRDLRGPGGVENPPNHAGAADDRSANPHRALKPRAEATKPLQG</sequence>
<dbReference type="AlphaFoldDB" id="A0A6J4UQD2"/>
<dbReference type="EMBL" id="CADCWF010000142">
    <property type="protein sequence ID" value="CAA9557405.1"/>
    <property type="molecule type" value="Genomic_DNA"/>
</dbReference>
<accession>A0A6J4UQD2</accession>
<feature type="region of interest" description="Disordered" evidence="1">
    <location>
        <begin position="1"/>
        <end position="50"/>
    </location>
</feature>
<evidence type="ECO:0000256" key="1">
    <source>
        <dbReference type="SAM" id="MobiDB-lite"/>
    </source>
</evidence>